<evidence type="ECO:0000256" key="2">
    <source>
        <dbReference type="ARBA" id="ARBA00005845"/>
    </source>
</evidence>
<reference evidence="6 7" key="1">
    <citation type="journal article" date="2017" name="Front. Genet.">
        <title>Draft sequencing of the heterozygous diploid genome of Satsuma (Citrus unshiu Marc.) using a hybrid assembly approach.</title>
        <authorList>
            <person name="Shimizu T."/>
            <person name="Tanizawa Y."/>
            <person name="Mochizuki T."/>
            <person name="Nagasaki H."/>
            <person name="Yoshioka T."/>
            <person name="Toyoda A."/>
            <person name="Fujiyama A."/>
            <person name="Kaminuma E."/>
            <person name="Nakamura Y."/>
        </authorList>
    </citation>
    <scope>NUCLEOTIDE SEQUENCE [LARGE SCALE GENOMIC DNA]</scope>
    <source>
        <strain evidence="7">cv. Miyagawa wase</strain>
    </source>
</reference>
<keyword evidence="7" id="KW-1185">Reference proteome</keyword>
<dbReference type="GO" id="GO:0009536">
    <property type="term" value="C:plastid"/>
    <property type="evidence" value="ECO:0007669"/>
    <property type="project" value="UniProtKB-SubCell"/>
</dbReference>
<evidence type="ECO:0000313" key="6">
    <source>
        <dbReference type="EMBL" id="GAY59607.1"/>
    </source>
</evidence>
<dbReference type="Pfam" id="PF04755">
    <property type="entry name" value="PAP_fibrillin"/>
    <property type="match status" value="2"/>
</dbReference>
<feature type="domain" description="Plastid lipid-associated protein/fibrillin conserved" evidence="5">
    <location>
        <begin position="202"/>
        <end position="227"/>
    </location>
</feature>
<dbReference type="InterPro" id="IPR039633">
    <property type="entry name" value="PAP"/>
</dbReference>
<gene>
    <name evidence="6" type="ORF">CUMW_195750</name>
</gene>
<protein>
    <recommendedName>
        <fullName evidence="5">Plastid lipid-associated protein/fibrillin conserved domain-containing protein</fullName>
    </recommendedName>
</protein>
<sequence>MATKLVQSPIPAHKVLPPISTRATKKIKSNRLIPATHSWTKSTSFRSIYTAKVAEQSSGLIGDDRETRDSSDKRTLTQIKTELLQVVQGINRGIFGVPSAKKSEIEALVELLESQNPTPHPTANLDKVGGTWKLVYSTITILGSKRTKLGLRDFITLGDFFQSIDVAKRVDIAYDNSTITPEQLMNMFRKNYDLLLGIFNPDGWLEISYVDDTMRIGRDDKGNIFILERSSSAGENVVE</sequence>
<dbReference type="EMBL" id="BDQV01000214">
    <property type="protein sequence ID" value="GAY59607.1"/>
    <property type="molecule type" value="Genomic_DNA"/>
</dbReference>
<evidence type="ECO:0000256" key="1">
    <source>
        <dbReference type="ARBA" id="ARBA00004474"/>
    </source>
</evidence>
<name>A0A2H5Q4N3_CITUN</name>
<dbReference type="Proteomes" id="UP000236630">
    <property type="component" value="Unassembled WGS sequence"/>
</dbReference>
<dbReference type="InterPro" id="IPR006843">
    <property type="entry name" value="PAP/fibrillin_dom"/>
</dbReference>
<keyword evidence="4" id="KW-0809">Transit peptide</keyword>
<evidence type="ECO:0000313" key="7">
    <source>
        <dbReference type="Proteomes" id="UP000236630"/>
    </source>
</evidence>
<comment type="subcellular location">
    <subcellularLocation>
        <location evidence="1">Plastid</location>
    </subcellularLocation>
</comment>
<feature type="domain" description="Plastid lipid-associated protein/fibrillin conserved" evidence="5">
    <location>
        <begin position="78"/>
        <end position="169"/>
    </location>
</feature>
<dbReference type="PANTHER" id="PTHR31906">
    <property type="entry name" value="PLASTID-LIPID-ASSOCIATED PROTEIN 4, CHLOROPLASTIC-RELATED"/>
    <property type="match status" value="1"/>
</dbReference>
<dbReference type="AlphaFoldDB" id="A0A2H5Q4N3"/>
<comment type="similarity">
    <text evidence="2">Belongs to the PAP/fibrillin family.</text>
</comment>
<evidence type="ECO:0000256" key="4">
    <source>
        <dbReference type="ARBA" id="ARBA00022946"/>
    </source>
</evidence>
<evidence type="ECO:0000259" key="5">
    <source>
        <dbReference type="Pfam" id="PF04755"/>
    </source>
</evidence>
<evidence type="ECO:0000256" key="3">
    <source>
        <dbReference type="ARBA" id="ARBA00022640"/>
    </source>
</evidence>
<comment type="caution">
    <text evidence="6">The sequence shown here is derived from an EMBL/GenBank/DDBJ whole genome shotgun (WGS) entry which is preliminary data.</text>
</comment>
<accession>A0A2H5Q4N3</accession>
<keyword evidence="3" id="KW-0934">Plastid</keyword>
<proteinExistence type="inferred from homology"/>
<organism evidence="6 7">
    <name type="scientific">Citrus unshiu</name>
    <name type="common">Satsuma mandarin</name>
    <name type="synonym">Citrus nobilis var. unshiu</name>
    <dbReference type="NCBI Taxonomy" id="55188"/>
    <lineage>
        <taxon>Eukaryota</taxon>
        <taxon>Viridiplantae</taxon>
        <taxon>Streptophyta</taxon>
        <taxon>Embryophyta</taxon>
        <taxon>Tracheophyta</taxon>
        <taxon>Spermatophyta</taxon>
        <taxon>Magnoliopsida</taxon>
        <taxon>eudicotyledons</taxon>
        <taxon>Gunneridae</taxon>
        <taxon>Pentapetalae</taxon>
        <taxon>rosids</taxon>
        <taxon>malvids</taxon>
        <taxon>Sapindales</taxon>
        <taxon>Rutaceae</taxon>
        <taxon>Aurantioideae</taxon>
        <taxon>Citrus</taxon>
    </lineage>
</organism>